<comment type="caution">
    <text evidence="2">The sequence shown here is derived from an EMBL/GenBank/DDBJ whole genome shotgun (WGS) entry which is preliminary data.</text>
</comment>
<accession>A0A916P7R7</accession>
<evidence type="ECO:0000313" key="3">
    <source>
        <dbReference type="Proteomes" id="UP000039021"/>
    </source>
</evidence>
<proteinExistence type="predicted"/>
<feature type="region of interest" description="Disordered" evidence="1">
    <location>
        <begin position="1"/>
        <end position="54"/>
    </location>
</feature>
<reference evidence="3" key="1">
    <citation type="submission" date="2015-03" db="EMBL/GenBank/DDBJ databases">
        <authorList>
            <consortium name="Pathogen Informatics"/>
        </authorList>
    </citation>
    <scope>NUCLEOTIDE SEQUENCE [LARGE SCALE GENOMIC DNA]</scope>
    <source>
        <strain evidence="3">N09902308</strain>
    </source>
</reference>
<dbReference type="EMBL" id="CSBK01000697">
    <property type="protein sequence ID" value="COX77846.1"/>
    <property type="molecule type" value="Genomic_DNA"/>
</dbReference>
<name>A0A916P7R7_MYCTX</name>
<sequence>MRSAGPCPPDSTGTRTASGPSKPCTRTSARRARSLSCSPSPPHSGNCKPSDADTVSTACSRSRVTAAVGRSRAFRLFNHPSSCQRTRSAVASSVSGSAHRHTRLRSSPLAVTA</sequence>
<protein>
    <submittedName>
        <fullName evidence="2">Uncharacterized protein</fullName>
    </submittedName>
</protein>
<dbReference type="AlphaFoldDB" id="A0A916P7R7"/>
<evidence type="ECO:0000313" key="2">
    <source>
        <dbReference type="EMBL" id="COX77846.1"/>
    </source>
</evidence>
<gene>
    <name evidence="2" type="ORF">ERS007739_01712</name>
</gene>
<feature type="region of interest" description="Disordered" evidence="1">
    <location>
        <begin position="91"/>
        <end position="113"/>
    </location>
</feature>
<evidence type="ECO:0000256" key="1">
    <source>
        <dbReference type="SAM" id="MobiDB-lite"/>
    </source>
</evidence>
<organism evidence="2 3">
    <name type="scientific">Mycobacterium tuberculosis</name>
    <dbReference type="NCBI Taxonomy" id="1773"/>
    <lineage>
        <taxon>Bacteria</taxon>
        <taxon>Bacillati</taxon>
        <taxon>Actinomycetota</taxon>
        <taxon>Actinomycetes</taxon>
        <taxon>Mycobacteriales</taxon>
        <taxon>Mycobacteriaceae</taxon>
        <taxon>Mycobacterium</taxon>
        <taxon>Mycobacterium tuberculosis complex</taxon>
    </lineage>
</organism>
<dbReference type="Proteomes" id="UP000039021">
    <property type="component" value="Unassembled WGS sequence"/>
</dbReference>